<comment type="caution">
    <text evidence="15">The sequence shown here is derived from an EMBL/GenBank/DDBJ whole genome shotgun (WGS) entry which is preliminary data.</text>
</comment>
<evidence type="ECO:0000256" key="3">
    <source>
        <dbReference type="ARBA" id="ARBA00013253"/>
    </source>
</evidence>
<evidence type="ECO:0000256" key="13">
    <source>
        <dbReference type="SAM" id="MobiDB-lite"/>
    </source>
</evidence>
<name>A0A3L7DSI7_9GAMM</name>
<keyword evidence="9" id="KW-0289">Folate biosynthesis</keyword>
<accession>A0A3L7DSI7</accession>
<protein>
    <recommendedName>
        <fullName evidence="4">2-amino-4-hydroxy-6-hydroxymethyldihydropteridine pyrophosphokinase</fullName>
        <ecNumber evidence="3">2.7.6.3</ecNumber>
    </recommendedName>
    <alternativeName>
        <fullName evidence="11">6-hydroxymethyl-7,8-dihydropterin pyrophosphokinase</fullName>
    </alternativeName>
    <alternativeName>
        <fullName evidence="12">7,8-dihydro-6-hydroxymethylpterin-pyrophosphokinase</fullName>
    </alternativeName>
</protein>
<dbReference type="RefSeq" id="WP_117957128.1">
    <property type="nucleotide sequence ID" value="NZ_QRAN01000026.1"/>
</dbReference>
<dbReference type="PROSITE" id="PS00794">
    <property type="entry name" value="HPPK"/>
    <property type="match status" value="1"/>
</dbReference>
<evidence type="ECO:0000256" key="9">
    <source>
        <dbReference type="ARBA" id="ARBA00022909"/>
    </source>
</evidence>
<evidence type="ECO:0000313" key="16">
    <source>
        <dbReference type="Proteomes" id="UP000265509"/>
    </source>
</evidence>
<dbReference type="NCBIfam" id="TIGR01498">
    <property type="entry name" value="folK"/>
    <property type="match status" value="1"/>
</dbReference>
<evidence type="ECO:0000256" key="5">
    <source>
        <dbReference type="ARBA" id="ARBA00022679"/>
    </source>
</evidence>
<evidence type="ECO:0000256" key="7">
    <source>
        <dbReference type="ARBA" id="ARBA00022777"/>
    </source>
</evidence>
<dbReference type="UniPathway" id="UPA00077">
    <property type="reaction ID" value="UER00155"/>
</dbReference>
<evidence type="ECO:0000256" key="10">
    <source>
        <dbReference type="ARBA" id="ARBA00029409"/>
    </source>
</evidence>
<dbReference type="GO" id="GO:0046656">
    <property type="term" value="P:folic acid biosynthetic process"/>
    <property type="evidence" value="ECO:0007669"/>
    <property type="project" value="UniProtKB-KW"/>
</dbReference>
<dbReference type="Proteomes" id="UP000265509">
    <property type="component" value="Unassembled WGS sequence"/>
</dbReference>
<feature type="region of interest" description="Disordered" evidence="13">
    <location>
        <begin position="163"/>
        <end position="185"/>
    </location>
</feature>
<dbReference type="SUPFAM" id="SSF55083">
    <property type="entry name" value="6-hydroxymethyl-7,8-dihydropterin pyrophosphokinase, HPPK"/>
    <property type="match status" value="1"/>
</dbReference>
<organism evidence="15 16">
    <name type="scientific">Seongchinamella sediminis</name>
    <dbReference type="NCBI Taxonomy" id="2283635"/>
    <lineage>
        <taxon>Bacteria</taxon>
        <taxon>Pseudomonadati</taxon>
        <taxon>Pseudomonadota</taxon>
        <taxon>Gammaproteobacteria</taxon>
        <taxon>Cellvibrionales</taxon>
        <taxon>Halieaceae</taxon>
        <taxon>Seongchinamella</taxon>
    </lineage>
</organism>
<keyword evidence="16" id="KW-1185">Reference proteome</keyword>
<dbReference type="EMBL" id="QRAN01000026">
    <property type="protein sequence ID" value="RLQ20478.1"/>
    <property type="molecule type" value="Genomic_DNA"/>
</dbReference>
<gene>
    <name evidence="15" type="primary">folK</name>
    <name evidence="15" type="ORF">DWB85_17510</name>
</gene>
<keyword evidence="6" id="KW-0547">Nucleotide-binding</keyword>
<dbReference type="PANTHER" id="PTHR43071">
    <property type="entry name" value="2-AMINO-4-HYDROXY-6-HYDROXYMETHYLDIHYDROPTERIDINE PYROPHOSPHOKINASE"/>
    <property type="match status" value="1"/>
</dbReference>
<reference evidence="15 16" key="1">
    <citation type="submission" date="2018-07" db="EMBL/GenBank/DDBJ databases">
        <title>Halioglobus sp. genome submission.</title>
        <authorList>
            <person name="Ye M.-Q."/>
            <person name="Du Z.-J."/>
        </authorList>
    </citation>
    <scope>NUCLEOTIDE SEQUENCE [LARGE SCALE GENOMIC DNA]</scope>
    <source>
        <strain evidence="15 16">U0301</strain>
    </source>
</reference>
<dbReference type="InterPro" id="IPR035907">
    <property type="entry name" value="Hppk_sf"/>
</dbReference>
<evidence type="ECO:0000256" key="12">
    <source>
        <dbReference type="ARBA" id="ARBA00033413"/>
    </source>
</evidence>
<keyword evidence="7 15" id="KW-0418">Kinase</keyword>
<evidence type="ECO:0000256" key="1">
    <source>
        <dbReference type="ARBA" id="ARBA00005051"/>
    </source>
</evidence>
<dbReference type="GO" id="GO:0016301">
    <property type="term" value="F:kinase activity"/>
    <property type="evidence" value="ECO:0007669"/>
    <property type="project" value="UniProtKB-KW"/>
</dbReference>
<comment type="similarity">
    <text evidence="2">Belongs to the HPPK family.</text>
</comment>
<proteinExistence type="inferred from homology"/>
<evidence type="ECO:0000256" key="2">
    <source>
        <dbReference type="ARBA" id="ARBA00005810"/>
    </source>
</evidence>
<dbReference type="AlphaFoldDB" id="A0A3L7DSI7"/>
<keyword evidence="8" id="KW-0067">ATP-binding</keyword>
<dbReference type="GO" id="GO:0046654">
    <property type="term" value="P:tetrahydrofolate biosynthetic process"/>
    <property type="evidence" value="ECO:0007669"/>
    <property type="project" value="UniProtKB-UniPathway"/>
</dbReference>
<keyword evidence="5 15" id="KW-0808">Transferase</keyword>
<dbReference type="CDD" id="cd00483">
    <property type="entry name" value="HPPK"/>
    <property type="match status" value="1"/>
</dbReference>
<feature type="domain" description="7,8-dihydro-6-hydroxymethylpterin-pyrophosphokinase" evidence="14">
    <location>
        <begin position="88"/>
        <end position="99"/>
    </location>
</feature>
<evidence type="ECO:0000256" key="4">
    <source>
        <dbReference type="ARBA" id="ARBA00016218"/>
    </source>
</evidence>
<sequence length="185" mass="19737">MTRAYIALGSNLQQPLVQLQRAARALAALPASRIIAASGIYRSAAVGPGQQPDYLNAVIQLHTGLAPVKLLDALQGIENQQGRVRQQRWGARTLDLDILLYGDAALALPRLSIPHPRMAERDFVLYPLLEIGGPNLMLPGDVELGTLVAACPRGQLQRTEHALLPGNCDSDSDNQAGPDAGESGH</sequence>
<comment type="pathway">
    <text evidence="1">Cofactor biosynthesis; tetrahydrofolate biosynthesis; 2-amino-4-hydroxy-6-hydroxymethyl-7,8-dihydropteridine diphosphate from 7,8-dihydroneopterin triphosphate: step 4/4.</text>
</comment>
<evidence type="ECO:0000256" key="6">
    <source>
        <dbReference type="ARBA" id="ARBA00022741"/>
    </source>
</evidence>
<dbReference type="OrthoDB" id="9808041at2"/>
<evidence type="ECO:0000313" key="15">
    <source>
        <dbReference type="EMBL" id="RLQ20478.1"/>
    </source>
</evidence>
<dbReference type="EC" id="2.7.6.3" evidence="3"/>
<dbReference type="PANTHER" id="PTHR43071:SF1">
    <property type="entry name" value="2-AMINO-4-HYDROXY-6-HYDROXYMETHYLDIHYDROPTERIDINE PYROPHOSPHOKINASE"/>
    <property type="match status" value="1"/>
</dbReference>
<dbReference type="InterPro" id="IPR000550">
    <property type="entry name" value="Hppk"/>
</dbReference>
<dbReference type="Gene3D" id="3.30.70.560">
    <property type="entry name" value="7,8-Dihydro-6-hydroxymethylpterin-pyrophosphokinase HPPK"/>
    <property type="match status" value="1"/>
</dbReference>
<evidence type="ECO:0000259" key="14">
    <source>
        <dbReference type="PROSITE" id="PS00794"/>
    </source>
</evidence>
<dbReference type="Pfam" id="PF01288">
    <property type="entry name" value="HPPK"/>
    <property type="match status" value="1"/>
</dbReference>
<evidence type="ECO:0000256" key="8">
    <source>
        <dbReference type="ARBA" id="ARBA00022840"/>
    </source>
</evidence>
<dbReference type="GO" id="GO:0005524">
    <property type="term" value="F:ATP binding"/>
    <property type="evidence" value="ECO:0007669"/>
    <property type="project" value="UniProtKB-KW"/>
</dbReference>
<comment type="function">
    <text evidence="10">Catalyzes the transfer of pyrophosphate from adenosine triphosphate (ATP) to 6-hydroxymethyl-7,8-dihydropterin, an enzymatic step in folate biosynthesis pathway.</text>
</comment>
<evidence type="ECO:0000256" key="11">
    <source>
        <dbReference type="ARBA" id="ARBA00029766"/>
    </source>
</evidence>
<dbReference type="GO" id="GO:0003848">
    <property type="term" value="F:2-amino-4-hydroxy-6-hydroxymethyldihydropteridine diphosphokinase activity"/>
    <property type="evidence" value="ECO:0007669"/>
    <property type="project" value="UniProtKB-EC"/>
</dbReference>